<dbReference type="GO" id="GO:0005829">
    <property type="term" value="C:cytosol"/>
    <property type="evidence" value="ECO:0007669"/>
    <property type="project" value="TreeGrafter"/>
</dbReference>
<feature type="domain" description="Pyridoxamine kinase/Phosphomethylpyrimidine kinase" evidence="16">
    <location>
        <begin position="13"/>
        <end position="259"/>
    </location>
</feature>
<dbReference type="CDD" id="cd01169">
    <property type="entry name" value="HMPP_kinase"/>
    <property type="match status" value="1"/>
</dbReference>
<evidence type="ECO:0000259" key="16">
    <source>
        <dbReference type="Pfam" id="PF08543"/>
    </source>
</evidence>
<evidence type="ECO:0000256" key="10">
    <source>
        <dbReference type="ARBA" id="ARBA00022777"/>
    </source>
</evidence>
<sequence>MELKQVLTIAGSDSGGGAGIQADIKTFQELSVFGTSVITAVTAQNTLGVTDVAPVPLNNIQKQLEAIGEDFEIAALKTGMLFDAETIELVAKYIKHYNWQNLIVDPVMIAKGGASLLKEEASEALIMDLLPLAAVVTPNIPEAEALSNIRIHDEESRMEAAKAILSTGVRGILIKGGHGKESDFAEDFYLDRHGRMLILRAPRKKTNQTHGTGCTFSAALAAEFAKGKSIEEAFFIAKQFVHAAITNPLNIGAGHGPTNHAAYRSNSSKESIQYVQ</sequence>
<dbReference type="PANTHER" id="PTHR20858:SF17">
    <property type="entry name" value="HYDROXYMETHYLPYRIMIDINE_PHOSPHOMETHYLPYRIMIDINE KINASE THI20-RELATED"/>
    <property type="match status" value="1"/>
</dbReference>
<evidence type="ECO:0000313" key="18">
    <source>
        <dbReference type="Proteomes" id="UP000297776"/>
    </source>
</evidence>
<evidence type="ECO:0000256" key="8">
    <source>
        <dbReference type="ARBA" id="ARBA00022679"/>
    </source>
</evidence>
<dbReference type="RefSeq" id="WP_134381825.1">
    <property type="nucleotide sequence ID" value="NZ_SORX01000006.1"/>
</dbReference>
<dbReference type="SUPFAM" id="SSF53613">
    <property type="entry name" value="Ribokinase-like"/>
    <property type="match status" value="1"/>
</dbReference>
<dbReference type="EMBL" id="SORX01000006">
    <property type="protein sequence ID" value="TFE00505.1"/>
    <property type="molecule type" value="Genomic_DNA"/>
</dbReference>
<dbReference type="InterPro" id="IPR013749">
    <property type="entry name" value="PM/HMP-P_kinase-1"/>
</dbReference>
<comment type="pathway">
    <text evidence="13">Cofactor biosynthesis; thiamine diphosphate biosynthesis; 4-amino-2-methyl-5-diphosphomethylpyrimidine from 5-amino-1-(5-phospho-D-ribosyl)imidazole: step 2/3.</text>
</comment>
<keyword evidence="11" id="KW-0067">ATP-binding</keyword>
<evidence type="ECO:0000256" key="7">
    <source>
        <dbReference type="ARBA" id="ARBA00019161"/>
    </source>
</evidence>
<gene>
    <name evidence="17" type="primary">thiD</name>
    <name evidence="17" type="ORF">E2626_11030</name>
</gene>
<keyword evidence="10 17" id="KW-0418">Kinase</keyword>
<comment type="pathway">
    <text evidence="3">Cofactor biosynthesis; thiamine diphosphate biosynthesis; 4-amino-2-methyl-5-diphosphomethylpyrimidine from 5-amino-1-(5-phospho-D-ribosyl)imidazole: step 3/3.</text>
</comment>
<evidence type="ECO:0000256" key="2">
    <source>
        <dbReference type="ARBA" id="ARBA00000565"/>
    </source>
</evidence>
<dbReference type="InterPro" id="IPR029056">
    <property type="entry name" value="Ribokinase-like"/>
</dbReference>
<keyword evidence="12" id="KW-0784">Thiamine biosynthesis</keyword>
<name>A0A4Y8LHG9_9BACL</name>
<proteinExistence type="inferred from homology"/>
<keyword evidence="8 17" id="KW-0808">Transferase</keyword>
<dbReference type="InterPro" id="IPR004399">
    <property type="entry name" value="HMP/HMP-P_kinase_dom"/>
</dbReference>
<dbReference type="GO" id="GO:0008972">
    <property type="term" value="F:phosphomethylpyrimidine kinase activity"/>
    <property type="evidence" value="ECO:0007669"/>
    <property type="project" value="UniProtKB-EC"/>
</dbReference>
<dbReference type="Proteomes" id="UP000297776">
    <property type="component" value="Unassembled WGS sequence"/>
</dbReference>
<evidence type="ECO:0000256" key="6">
    <source>
        <dbReference type="ARBA" id="ARBA00012963"/>
    </source>
</evidence>
<protein>
    <recommendedName>
        <fullName evidence="7">Hydroxymethylpyrimidine/phosphomethylpyrimidine kinase</fullName>
        <ecNumber evidence="5">2.7.1.49</ecNumber>
        <ecNumber evidence="6">2.7.4.7</ecNumber>
    </recommendedName>
    <alternativeName>
        <fullName evidence="14">Hydroxymethylpyrimidine kinase</fullName>
    </alternativeName>
    <alternativeName>
        <fullName evidence="15">Hydroxymethylpyrimidine phosphate kinase</fullName>
    </alternativeName>
</protein>
<evidence type="ECO:0000256" key="11">
    <source>
        <dbReference type="ARBA" id="ARBA00022840"/>
    </source>
</evidence>
<dbReference type="AlphaFoldDB" id="A0A4Y8LHG9"/>
<keyword evidence="9" id="KW-0547">Nucleotide-binding</keyword>
<comment type="similarity">
    <text evidence="4">Belongs to the ThiD family.</text>
</comment>
<reference evidence="17 18" key="1">
    <citation type="submission" date="2019-03" db="EMBL/GenBank/DDBJ databases">
        <authorList>
            <person name="Yang Y."/>
        </authorList>
    </citation>
    <scope>NUCLEOTIDE SEQUENCE [LARGE SCALE GENOMIC DNA]</scope>
    <source>
        <strain evidence="17 18">ASL-1</strain>
    </source>
</reference>
<dbReference type="GO" id="GO:0009228">
    <property type="term" value="P:thiamine biosynthetic process"/>
    <property type="evidence" value="ECO:0007669"/>
    <property type="project" value="UniProtKB-KW"/>
</dbReference>
<dbReference type="PANTHER" id="PTHR20858">
    <property type="entry name" value="PHOSPHOMETHYLPYRIMIDINE KINASE"/>
    <property type="match status" value="1"/>
</dbReference>
<dbReference type="NCBIfam" id="TIGR00097">
    <property type="entry name" value="HMP-P_kinase"/>
    <property type="match status" value="1"/>
</dbReference>
<dbReference type="EC" id="2.7.1.49" evidence="5"/>
<evidence type="ECO:0000256" key="3">
    <source>
        <dbReference type="ARBA" id="ARBA00004769"/>
    </source>
</evidence>
<evidence type="ECO:0000256" key="15">
    <source>
        <dbReference type="ARBA" id="ARBA00043176"/>
    </source>
</evidence>
<evidence type="ECO:0000313" key="17">
    <source>
        <dbReference type="EMBL" id="TFE00505.1"/>
    </source>
</evidence>
<dbReference type="EC" id="2.7.4.7" evidence="6"/>
<keyword evidence="18" id="KW-1185">Reference proteome</keyword>
<dbReference type="Gene3D" id="3.40.1190.20">
    <property type="match status" value="1"/>
</dbReference>
<dbReference type="FunFam" id="3.40.1190.20:FF:000003">
    <property type="entry name" value="Phosphomethylpyrimidine kinase ThiD"/>
    <property type="match status" value="1"/>
</dbReference>
<dbReference type="Pfam" id="PF08543">
    <property type="entry name" value="Phos_pyr_kin"/>
    <property type="match status" value="1"/>
</dbReference>
<evidence type="ECO:0000256" key="1">
    <source>
        <dbReference type="ARBA" id="ARBA00000151"/>
    </source>
</evidence>
<evidence type="ECO:0000256" key="14">
    <source>
        <dbReference type="ARBA" id="ARBA00042102"/>
    </source>
</evidence>
<dbReference type="OrthoDB" id="9810880at2"/>
<comment type="catalytic activity">
    <reaction evidence="1">
        <text>4-amino-5-hydroxymethyl-2-methylpyrimidine + ATP = 4-amino-2-methyl-5-(phosphooxymethyl)pyrimidine + ADP + H(+)</text>
        <dbReference type="Rhea" id="RHEA:23096"/>
        <dbReference type="ChEBI" id="CHEBI:15378"/>
        <dbReference type="ChEBI" id="CHEBI:16892"/>
        <dbReference type="ChEBI" id="CHEBI:30616"/>
        <dbReference type="ChEBI" id="CHEBI:58354"/>
        <dbReference type="ChEBI" id="CHEBI:456216"/>
        <dbReference type="EC" id="2.7.1.49"/>
    </reaction>
</comment>
<evidence type="ECO:0000256" key="4">
    <source>
        <dbReference type="ARBA" id="ARBA00009879"/>
    </source>
</evidence>
<dbReference type="GO" id="GO:0005524">
    <property type="term" value="F:ATP binding"/>
    <property type="evidence" value="ECO:0007669"/>
    <property type="project" value="UniProtKB-KW"/>
</dbReference>
<evidence type="ECO:0000256" key="5">
    <source>
        <dbReference type="ARBA" id="ARBA00012135"/>
    </source>
</evidence>
<accession>A0A4Y8LHG9</accession>
<evidence type="ECO:0000256" key="13">
    <source>
        <dbReference type="ARBA" id="ARBA00037917"/>
    </source>
</evidence>
<dbReference type="GO" id="GO:0008902">
    <property type="term" value="F:hydroxymethylpyrimidine kinase activity"/>
    <property type="evidence" value="ECO:0007669"/>
    <property type="project" value="UniProtKB-EC"/>
</dbReference>
<evidence type="ECO:0000256" key="12">
    <source>
        <dbReference type="ARBA" id="ARBA00022977"/>
    </source>
</evidence>
<evidence type="ECO:0000256" key="9">
    <source>
        <dbReference type="ARBA" id="ARBA00022741"/>
    </source>
</evidence>
<organism evidence="17 18">
    <name type="scientific">Jeotgalibacillus salarius</name>
    <dbReference type="NCBI Taxonomy" id="546023"/>
    <lineage>
        <taxon>Bacteria</taxon>
        <taxon>Bacillati</taxon>
        <taxon>Bacillota</taxon>
        <taxon>Bacilli</taxon>
        <taxon>Bacillales</taxon>
        <taxon>Caryophanaceae</taxon>
        <taxon>Jeotgalibacillus</taxon>
    </lineage>
</organism>
<comment type="catalytic activity">
    <reaction evidence="2">
        <text>4-amino-2-methyl-5-(phosphooxymethyl)pyrimidine + ATP = 4-amino-2-methyl-5-(diphosphooxymethyl)pyrimidine + ADP</text>
        <dbReference type="Rhea" id="RHEA:19893"/>
        <dbReference type="ChEBI" id="CHEBI:30616"/>
        <dbReference type="ChEBI" id="CHEBI:57841"/>
        <dbReference type="ChEBI" id="CHEBI:58354"/>
        <dbReference type="ChEBI" id="CHEBI:456216"/>
        <dbReference type="EC" id="2.7.4.7"/>
    </reaction>
</comment>
<comment type="caution">
    <text evidence="17">The sequence shown here is derived from an EMBL/GenBank/DDBJ whole genome shotgun (WGS) entry which is preliminary data.</text>
</comment>